<evidence type="ECO:0000313" key="4">
    <source>
        <dbReference type="EMBL" id="MBW6395156.1"/>
    </source>
</evidence>
<evidence type="ECO:0000256" key="1">
    <source>
        <dbReference type="SAM" id="MobiDB-lite"/>
    </source>
</evidence>
<dbReference type="Pfam" id="PF03069">
    <property type="entry name" value="FmdA_AmdA"/>
    <property type="match status" value="1"/>
</dbReference>
<dbReference type="InterPro" id="IPR036582">
    <property type="entry name" value="Mao_N_sf"/>
</dbReference>
<feature type="region of interest" description="Disordered" evidence="1">
    <location>
        <begin position="163"/>
        <end position="187"/>
    </location>
</feature>
<sequence>MMKRLGKSRVLIAFIGLAITLHSYAQKQGVKVLQPGVAIPPAVQYLPSSPDTVRWGYLPNKDAKPVMTVKSGTEIIIDTVSHEGILEDQGRDPVRFFGKYGIRPEDVLEDAKAIARSVPHDFDKDGPHVVTGPIAIDGAQPGDVLKVEVLELTPRVPYGVISNRHGKGALPGELPANQGRQPEASPSRPHLYYNVSIFTPIRQIKGTWYGILYAQNGDEIRFPLRPFLGIMGVAPNTSERVNSIPPAEYGGNMDVKYVGVGATVYLPVFVQGALFYVGDPHFVQGNGEVALTALEGSLRARLRLSLLRKGDAQIPGGKGTLVQPFIDLPDAWVPIGLDPDLDEAMKKATREAIAFVESLGLDRATAYAYLSVAGDFEVSQVVDRTKGIHALISKAHFSNLGGPALGLTVNGRTLPQSPKIVAGHIMVPLQPVAEALGARVMWDSSTSAYRVLLVNRGELHVFPRSREAQWNGTRIGMDWEAEFLEEGNLFVPAALFAEILGVQVSWDIDRRVIHMRLP</sequence>
<evidence type="ECO:0000256" key="2">
    <source>
        <dbReference type="SAM" id="SignalP"/>
    </source>
</evidence>
<feature type="chain" id="PRO_5045836780" evidence="2">
    <location>
        <begin position="26"/>
        <end position="518"/>
    </location>
</feature>
<dbReference type="Gene3D" id="3.10.28.20">
    <property type="entry name" value="Acetamidase/Formamidase-like domains"/>
    <property type="match status" value="1"/>
</dbReference>
<evidence type="ECO:0000313" key="5">
    <source>
        <dbReference type="Proteomes" id="UP000724268"/>
    </source>
</evidence>
<proteinExistence type="predicted"/>
<reference evidence="4 5" key="1">
    <citation type="submission" date="2021-07" db="EMBL/GenBank/DDBJ databases">
        <title>Thermus aquaticus gen. n. and sp. n., a nonsporulating extreme thermophile.</title>
        <authorList>
            <person name="Hu C.-J."/>
            <person name="Li W.-J."/>
            <person name="Xian W.-D."/>
        </authorList>
    </citation>
    <scope>NUCLEOTIDE SEQUENCE [LARGE SCALE GENOMIC DNA]</scope>
    <source>
        <strain evidence="4 5">SYSU G05001</strain>
    </source>
</reference>
<evidence type="ECO:0000259" key="3">
    <source>
        <dbReference type="Pfam" id="PF07833"/>
    </source>
</evidence>
<dbReference type="Pfam" id="PF07833">
    <property type="entry name" value="Cu_amine_oxidN1"/>
    <property type="match status" value="1"/>
</dbReference>
<keyword evidence="2" id="KW-0732">Signal</keyword>
<accession>A0ABS6ZYN6</accession>
<comment type="caution">
    <text evidence="4">The sequence shown here is derived from an EMBL/GenBank/DDBJ whole genome shotgun (WGS) entry which is preliminary data.</text>
</comment>
<dbReference type="Gene3D" id="2.60.120.580">
    <property type="entry name" value="Acetamidase/Formamidase-like domains"/>
    <property type="match status" value="2"/>
</dbReference>
<protein>
    <submittedName>
        <fullName evidence="4">Acetamidase/formamidase family protein</fullName>
    </submittedName>
</protein>
<dbReference type="SUPFAM" id="SSF141130">
    <property type="entry name" value="Acetamidase/Formamidase-like"/>
    <property type="match status" value="1"/>
</dbReference>
<name>A0ABS6ZYN6_9DEIN</name>
<feature type="signal peptide" evidence="2">
    <location>
        <begin position="1"/>
        <end position="25"/>
    </location>
</feature>
<dbReference type="Proteomes" id="UP000724268">
    <property type="component" value="Unassembled WGS sequence"/>
</dbReference>
<dbReference type="PANTHER" id="PTHR31891">
    <property type="entry name" value="FORMAMIDASE C869.04-RELATED"/>
    <property type="match status" value="1"/>
</dbReference>
<dbReference type="InterPro" id="IPR012854">
    <property type="entry name" value="Cu_amine_oxidase-like_N"/>
</dbReference>
<dbReference type="EMBL" id="JAHXRS010000014">
    <property type="protein sequence ID" value="MBW6395156.1"/>
    <property type="molecule type" value="Genomic_DNA"/>
</dbReference>
<feature type="domain" description="Copper amine oxidase-like N-terminal" evidence="3">
    <location>
        <begin position="409"/>
        <end position="514"/>
    </location>
</feature>
<dbReference type="RefSeq" id="WP_135255904.1">
    <property type="nucleotide sequence ID" value="NZ_JAHXRS010000014.1"/>
</dbReference>
<dbReference type="PANTHER" id="PTHR31891:SF1">
    <property type="entry name" value="FORMAMIDASE C869.04-RELATED"/>
    <property type="match status" value="1"/>
</dbReference>
<dbReference type="Gene3D" id="3.30.457.10">
    <property type="entry name" value="Copper amine oxidase-like, N-terminal domain"/>
    <property type="match status" value="1"/>
</dbReference>
<gene>
    <name evidence="4" type="ORF">KZX47_08355</name>
</gene>
<keyword evidence="5" id="KW-1185">Reference proteome</keyword>
<dbReference type="SUPFAM" id="SSF55383">
    <property type="entry name" value="Copper amine oxidase, domain N"/>
    <property type="match status" value="1"/>
</dbReference>
<organism evidence="4 5">
    <name type="scientific">Thermus brevis</name>
    <dbReference type="NCBI Taxonomy" id="2862456"/>
    <lineage>
        <taxon>Bacteria</taxon>
        <taxon>Thermotogati</taxon>
        <taxon>Deinococcota</taxon>
        <taxon>Deinococci</taxon>
        <taxon>Thermales</taxon>
        <taxon>Thermaceae</taxon>
        <taxon>Thermus</taxon>
    </lineage>
</organism>
<dbReference type="InterPro" id="IPR004304">
    <property type="entry name" value="FmdA_AmdA"/>
</dbReference>